<feature type="transmembrane region" description="Helical" evidence="2">
    <location>
        <begin position="118"/>
        <end position="141"/>
    </location>
</feature>
<dbReference type="AlphaFoldDB" id="A0A9P5TKR8"/>
<keyword evidence="2" id="KW-0472">Membrane</keyword>
<protein>
    <recommendedName>
        <fullName evidence="5">Transmembrane protein</fullName>
    </recommendedName>
</protein>
<feature type="region of interest" description="Disordered" evidence="1">
    <location>
        <begin position="385"/>
        <end position="405"/>
    </location>
</feature>
<feature type="region of interest" description="Disordered" evidence="1">
    <location>
        <begin position="263"/>
        <end position="325"/>
    </location>
</feature>
<organism evidence="3 4">
    <name type="scientific">Gymnopilus junonius</name>
    <name type="common">Spectacular rustgill mushroom</name>
    <name type="synonym">Gymnopilus spectabilis subsp. junonius</name>
    <dbReference type="NCBI Taxonomy" id="109634"/>
    <lineage>
        <taxon>Eukaryota</taxon>
        <taxon>Fungi</taxon>
        <taxon>Dikarya</taxon>
        <taxon>Basidiomycota</taxon>
        <taxon>Agaricomycotina</taxon>
        <taxon>Agaricomycetes</taxon>
        <taxon>Agaricomycetidae</taxon>
        <taxon>Agaricales</taxon>
        <taxon>Agaricineae</taxon>
        <taxon>Hymenogastraceae</taxon>
        <taxon>Gymnopilus</taxon>
    </lineage>
</organism>
<dbReference type="Proteomes" id="UP000724874">
    <property type="component" value="Unassembled WGS sequence"/>
</dbReference>
<feature type="compositionally biased region" description="Basic and acidic residues" evidence="1">
    <location>
        <begin position="281"/>
        <end position="310"/>
    </location>
</feature>
<accession>A0A9P5TKR8</accession>
<evidence type="ECO:0000256" key="2">
    <source>
        <dbReference type="SAM" id="Phobius"/>
    </source>
</evidence>
<evidence type="ECO:0000313" key="3">
    <source>
        <dbReference type="EMBL" id="KAF8886706.1"/>
    </source>
</evidence>
<keyword evidence="2" id="KW-0812">Transmembrane</keyword>
<dbReference type="EMBL" id="JADNYJ010000094">
    <property type="protein sequence ID" value="KAF8886706.1"/>
    <property type="molecule type" value="Genomic_DNA"/>
</dbReference>
<evidence type="ECO:0000256" key="1">
    <source>
        <dbReference type="SAM" id="MobiDB-lite"/>
    </source>
</evidence>
<proteinExistence type="predicted"/>
<name>A0A9P5TKR8_GYMJU</name>
<keyword evidence="4" id="KW-1185">Reference proteome</keyword>
<comment type="caution">
    <text evidence="3">The sequence shown here is derived from an EMBL/GenBank/DDBJ whole genome shotgun (WGS) entry which is preliminary data.</text>
</comment>
<feature type="compositionally biased region" description="Low complexity" evidence="1">
    <location>
        <begin position="312"/>
        <end position="321"/>
    </location>
</feature>
<feature type="region of interest" description="Disordered" evidence="1">
    <location>
        <begin position="27"/>
        <end position="55"/>
    </location>
</feature>
<reference evidence="3" key="1">
    <citation type="submission" date="2020-11" db="EMBL/GenBank/DDBJ databases">
        <authorList>
            <consortium name="DOE Joint Genome Institute"/>
            <person name="Ahrendt S."/>
            <person name="Riley R."/>
            <person name="Andreopoulos W."/>
            <person name="LaButti K."/>
            <person name="Pangilinan J."/>
            <person name="Ruiz-duenas F.J."/>
            <person name="Barrasa J.M."/>
            <person name="Sanchez-Garcia M."/>
            <person name="Camarero S."/>
            <person name="Miyauchi S."/>
            <person name="Serrano A."/>
            <person name="Linde D."/>
            <person name="Babiker R."/>
            <person name="Drula E."/>
            <person name="Ayuso-Fernandez I."/>
            <person name="Pacheco R."/>
            <person name="Padilla G."/>
            <person name="Ferreira P."/>
            <person name="Barriuso J."/>
            <person name="Kellner H."/>
            <person name="Castanera R."/>
            <person name="Alfaro M."/>
            <person name="Ramirez L."/>
            <person name="Pisabarro A.G."/>
            <person name="Kuo A."/>
            <person name="Tritt A."/>
            <person name="Lipzen A."/>
            <person name="He G."/>
            <person name="Yan M."/>
            <person name="Ng V."/>
            <person name="Cullen D."/>
            <person name="Martin F."/>
            <person name="Rosso M.-N."/>
            <person name="Henrissat B."/>
            <person name="Hibbett D."/>
            <person name="Martinez A.T."/>
            <person name="Grigoriev I.V."/>
        </authorList>
    </citation>
    <scope>NUCLEOTIDE SEQUENCE</scope>
    <source>
        <strain evidence="3">AH 44721</strain>
    </source>
</reference>
<dbReference type="Gene3D" id="3.40.50.11350">
    <property type="match status" value="1"/>
</dbReference>
<evidence type="ECO:0008006" key="5">
    <source>
        <dbReference type="Google" id="ProtNLM"/>
    </source>
</evidence>
<gene>
    <name evidence="3" type="ORF">CPB84DRAFT_1787382</name>
</gene>
<dbReference type="OrthoDB" id="2559662at2759"/>
<evidence type="ECO:0000313" key="4">
    <source>
        <dbReference type="Proteomes" id="UP000724874"/>
    </source>
</evidence>
<sequence>MPSKSKYVDTDVEDEEYLLLKTPYEPFEEGPLHPDDETDAYIHENPPSRHSRYQHTRSTRNSFRFHFLRPILLRLRRFLLPPGIARFLLPSSSHHPPHYFPFPRVAAGRKTRFRVYSLVLLAFLVVGPAFLLILLLLYGGIPPSYADARMRERQLSQHHWEKIIPENSMLAAPGKVREPVERYVRFPDHLWGHGLNNVLQEVMLYALIAHQSKRSFVFEDYVWSHLPLPYTIYDFALRPTRVPMSAFLGGWIVGLPGTDVKDSSGNDVLPDEGDGSVVTYPDKDHRETGAEALEKEGVDISRKFSRDEKQQSSLPSTSSNSLAGHPLLSTLQDAFHSSLLHRRLSRSLNYGNTRLNDGSTPSGLPVSAEYFEHVCPPRKRVEISYDYGSDSEGDRTQTASLPPLGGDADGPEILQWWVNRLSQDDVKDEQCVVVKETKHKVWDPNFFGTTRILALFPLLRDSPVLQDFQWSPLVRNAVERSIGVLFGPLSSGGPTTGQVEPGTAHPSAPVTNALSHGTNFISGVLAACTRLANWGSGYMGWNRLVDGNDFEEGLQRFIVEGDDAASHNSGTDPVDHKARKEAYYLAHCLPTIPTIVHRLGEIRKSYETSTINDRKPTRLAHHLSQVYILTNGWPSSLFGGDHIGAHRSKMAGSAGLNKEEKGVSAAIDMAIASALSLSANIVLLRMAKVSPDHSNWML</sequence>
<keyword evidence="2" id="KW-1133">Transmembrane helix</keyword>